<feature type="compositionally biased region" description="Polar residues" evidence="1">
    <location>
        <begin position="13"/>
        <end position="26"/>
    </location>
</feature>
<dbReference type="Proteomes" id="UP000054466">
    <property type="component" value="Unassembled WGS sequence"/>
</dbReference>
<evidence type="ECO:0000256" key="1">
    <source>
        <dbReference type="SAM" id="MobiDB-lite"/>
    </source>
</evidence>
<gene>
    <name evidence="2" type="ORF">PV07_10641</name>
</gene>
<dbReference type="OrthoDB" id="10627118at2759"/>
<dbReference type="VEuPathDB" id="FungiDB:PV07_10641"/>
<organism evidence="2 3">
    <name type="scientific">Cladophialophora immunda</name>
    <dbReference type="NCBI Taxonomy" id="569365"/>
    <lineage>
        <taxon>Eukaryota</taxon>
        <taxon>Fungi</taxon>
        <taxon>Dikarya</taxon>
        <taxon>Ascomycota</taxon>
        <taxon>Pezizomycotina</taxon>
        <taxon>Eurotiomycetes</taxon>
        <taxon>Chaetothyriomycetidae</taxon>
        <taxon>Chaetothyriales</taxon>
        <taxon>Herpotrichiellaceae</taxon>
        <taxon>Cladophialophora</taxon>
    </lineage>
</organism>
<feature type="region of interest" description="Disordered" evidence="1">
    <location>
        <begin position="1"/>
        <end position="26"/>
    </location>
</feature>
<dbReference type="EMBL" id="KN847045">
    <property type="protein sequence ID" value="KIW24965.1"/>
    <property type="molecule type" value="Genomic_DNA"/>
</dbReference>
<protein>
    <submittedName>
        <fullName evidence="2">Uncharacterized protein</fullName>
    </submittedName>
</protein>
<name>A0A0D2C3F4_9EURO</name>
<evidence type="ECO:0000313" key="3">
    <source>
        <dbReference type="Proteomes" id="UP000054466"/>
    </source>
</evidence>
<dbReference type="AlphaFoldDB" id="A0A0D2C3F4"/>
<keyword evidence="3" id="KW-1185">Reference proteome</keyword>
<sequence>MAPLRQTFLGATPSAQPRPSDQNSDPQYLIVPVHLNTPRSASGVPLADNALTDLNLHRDAQDLEGDRSVEPRSLLHDIASQLDIGIESDQGTTVAFPRFSEQQSALTFTNSAEGPMMLSGKEGHGGHARSRPFRLFFTCEWIISSMCHCIIVYMFVKSLLSSPSKRIGREEYGAKSENRKPYLHTPEVVMELTDAASQV</sequence>
<reference evidence="2 3" key="1">
    <citation type="submission" date="2015-01" db="EMBL/GenBank/DDBJ databases">
        <title>The Genome Sequence of Cladophialophora immunda CBS83496.</title>
        <authorList>
            <consortium name="The Broad Institute Genomics Platform"/>
            <person name="Cuomo C."/>
            <person name="de Hoog S."/>
            <person name="Gorbushina A."/>
            <person name="Stielow B."/>
            <person name="Teixiera M."/>
            <person name="Abouelleil A."/>
            <person name="Chapman S.B."/>
            <person name="Priest M."/>
            <person name="Young S.K."/>
            <person name="Wortman J."/>
            <person name="Nusbaum C."/>
            <person name="Birren B."/>
        </authorList>
    </citation>
    <scope>NUCLEOTIDE SEQUENCE [LARGE SCALE GENOMIC DNA]</scope>
    <source>
        <strain evidence="2 3">CBS 83496</strain>
    </source>
</reference>
<dbReference type="GeneID" id="27349835"/>
<proteinExistence type="predicted"/>
<evidence type="ECO:0000313" key="2">
    <source>
        <dbReference type="EMBL" id="KIW24965.1"/>
    </source>
</evidence>
<dbReference type="RefSeq" id="XP_016245181.1">
    <property type="nucleotide sequence ID" value="XM_016397990.1"/>
</dbReference>
<accession>A0A0D2C3F4</accession>
<dbReference type="HOGENOM" id="CLU_1372053_0_0_1"/>